<dbReference type="GO" id="GO:0000160">
    <property type="term" value="P:phosphorelay signal transduction system"/>
    <property type="evidence" value="ECO:0007669"/>
    <property type="project" value="InterPro"/>
</dbReference>
<reference evidence="4 5" key="2">
    <citation type="submission" date="2018-03" db="EMBL/GenBank/DDBJ databases">
        <title>The ancient ancestry and fast evolution of plastids.</title>
        <authorList>
            <person name="Moore K.R."/>
            <person name="Magnabosco C."/>
            <person name="Momper L."/>
            <person name="Gold D.A."/>
            <person name="Bosak T."/>
            <person name="Fournier G.P."/>
        </authorList>
    </citation>
    <scope>NUCLEOTIDE SEQUENCE [LARGE SCALE GENOMIC DNA]</scope>
    <source>
        <strain evidence="4 5">CCAP 1448/3</strain>
    </source>
</reference>
<dbReference type="InterPro" id="IPR011006">
    <property type="entry name" value="CheY-like_superfamily"/>
</dbReference>
<gene>
    <name evidence="4" type="ORF">C7B64_00420</name>
</gene>
<dbReference type="RefSeq" id="WP_106286686.1">
    <property type="nucleotide sequence ID" value="NZ_CAWNTC010000090.1"/>
</dbReference>
<dbReference type="PANTHER" id="PTHR44591">
    <property type="entry name" value="STRESS RESPONSE REGULATOR PROTEIN 1"/>
    <property type="match status" value="1"/>
</dbReference>
<dbReference type="Pfam" id="PF00072">
    <property type="entry name" value="Response_reg"/>
    <property type="match status" value="1"/>
</dbReference>
<sequence>MEANQSSHQIESPLLLAVDRNPRNLELLKQFLDRSGFQTITAHSLEGLAQTLAETSQIQLALIDISGFDRQIWTYCEQLRSQQIPFLILLPKQSTAIQEEGLSHGAQGMLVKPLVTRELLALIRSFLEVQV</sequence>
<evidence type="ECO:0000313" key="4">
    <source>
        <dbReference type="EMBL" id="PSB05302.1"/>
    </source>
</evidence>
<dbReference type="PROSITE" id="PS50110">
    <property type="entry name" value="RESPONSE_REGULATORY"/>
    <property type="match status" value="1"/>
</dbReference>
<name>A0A2T1CAL7_9CYAN</name>
<evidence type="ECO:0000256" key="2">
    <source>
        <dbReference type="PROSITE-ProRule" id="PRU00169"/>
    </source>
</evidence>
<dbReference type="EMBL" id="PVWJ01000001">
    <property type="protein sequence ID" value="PSB05302.1"/>
    <property type="molecule type" value="Genomic_DNA"/>
</dbReference>
<dbReference type="SUPFAM" id="SSF52172">
    <property type="entry name" value="CheY-like"/>
    <property type="match status" value="1"/>
</dbReference>
<organism evidence="4 5">
    <name type="scientific">Merismopedia glauca CCAP 1448/3</name>
    <dbReference type="NCBI Taxonomy" id="1296344"/>
    <lineage>
        <taxon>Bacteria</taxon>
        <taxon>Bacillati</taxon>
        <taxon>Cyanobacteriota</taxon>
        <taxon>Cyanophyceae</taxon>
        <taxon>Synechococcales</taxon>
        <taxon>Merismopediaceae</taxon>
        <taxon>Merismopedia</taxon>
    </lineage>
</organism>
<evidence type="ECO:0000313" key="5">
    <source>
        <dbReference type="Proteomes" id="UP000238762"/>
    </source>
</evidence>
<protein>
    <submittedName>
        <fullName evidence="4">Response regulator</fullName>
    </submittedName>
</protein>
<evidence type="ECO:0000259" key="3">
    <source>
        <dbReference type="PROSITE" id="PS50110"/>
    </source>
</evidence>
<feature type="modified residue" description="4-aspartylphosphate" evidence="2">
    <location>
        <position position="64"/>
    </location>
</feature>
<dbReference type="PANTHER" id="PTHR44591:SF3">
    <property type="entry name" value="RESPONSE REGULATORY DOMAIN-CONTAINING PROTEIN"/>
    <property type="match status" value="1"/>
</dbReference>
<comment type="caution">
    <text evidence="4">The sequence shown here is derived from an EMBL/GenBank/DDBJ whole genome shotgun (WGS) entry which is preliminary data.</text>
</comment>
<feature type="domain" description="Response regulatory" evidence="3">
    <location>
        <begin position="14"/>
        <end position="127"/>
    </location>
</feature>
<dbReference type="OrthoDB" id="6088308at2"/>
<dbReference type="InterPro" id="IPR050595">
    <property type="entry name" value="Bact_response_regulator"/>
</dbReference>
<dbReference type="InterPro" id="IPR001789">
    <property type="entry name" value="Sig_transdc_resp-reg_receiver"/>
</dbReference>
<accession>A0A2T1CAL7</accession>
<reference evidence="4 5" key="1">
    <citation type="submission" date="2018-02" db="EMBL/GenBank/DDBJ databases">
        <authorList>
            <person name="Cohen D.B."/>
            <person name="Kent A.D."/>
        </authorList>
    </citation>
    <scope>NUCLEOTIDE SEQUENCE [LARGE SCALE GENOMIC DNA]</scope>
    <source>
        <strain evidence="4 5">CCAP 1448/3</strain>
    </source>
</reference>
<keyword evidence="1 2" id="KW-0597">Phosphoprotein</keyword>
<dbReference type="SMART" id="SM00448">
    <property type="entry name" value="REC"/>
    <property type="match status" value="1"/>
</dbReference>
<dbReference type="Gene3D" id="3.40.50.2300">
    <property type="match status" value="1"/>
</dbReference>
<dbReference type="Proteomes" id="UP000238762">
    <property type="component" value="Unassembled WGS sequence"/>
</dbReference>
<keyword evidence="5" id="KW-1185">Reference proteome</keyword>
<evidence type="ECO:0000256" key="1">
    <source>
        <dbReference type="ARBA" id="ARBA00022553"/>
    </source>
</evidence>
<proteinExistence type="predicted"/>
<dbReference type="AlphaFoldDB" id="A0A2T1CAL7"/>